<dbReference type="EMBL" id="MU007082">
    <property type="protein sequence ID" value="KAF2423386.1"/>
    <property type="molecule type" value="Genomic_DNA"/>
</dbReference>
<reference evidence="1" key="1">
    <citation type="journal article" date="2020" name="Stud. Mycol.">
        <title>101 Dothideomycetes genomes: a test case for predicting lifestyles and emergence of pathogens.</title>
        <authorList>
            <person name="Haridas S."/>
            <person name="Albert R."/>
            <person name="Binder M."/>
            <person name="Bloem J."/>
            <person name="Labutti K."/>
            <person name="Salamov A."/>
            <person name="Andreopoulos B."/>
            <person name="Baker S."/>
            <person name="Barry K."/>
            <person name="Bills G."/>
            <person name="Bluhm B."/>
            <person name="Cannon C."/>
            <person name="Castanera R."/>
            <person name="Culley D."/>
            <person name="Daum C."/>
            <person name="Ezra D."/>
            <person name="Gonzalez J."/>
            <person name="Henrissat B."/>
            <person name="Kuo A."/>
            <person name="Liang C."/>
            <person name="Lipzen A."/>
            <person name="Lutzoni F."/>
            <person name="Magnuson J."/>
            <person name="Mondo S."/>
            <person name="Nolan M."/>
            <person name="Ohm R."/>
            <person name="Pangilinan J."/>
            <person name="Park H.-J."/>
            <person name="Ramirez L."/>
            <person name="Alfaro M."/>
            <person name="Sun H."/>
            <person name="Tritt A."/>
            <person name="Yoshinaga Y."/>
            <person name="Zwiers L.-H."/>
            <person name="Turgeon B."/>
            <person name="Goodwin S."/>
            <person name="Spatafora J."/>
            <person name="Crous P."/>
            <person name="Grigoriev I."/>
        </authorList>
    </citation>
    <scope>NUCLEOTIDE SEQUENCE</scope>
    <source>
        <strain evidence="1">CBS 130266</strain>
    </source>
</reference>
<keyword evidence="2" id="KW-1185">Reference proteome</keyword>
<accession>A0A9P4TUE5</accession>
<gene>
    <name evidence="1" type="ORF">EJ08DRAFT_450427</name>
</gene>
<evidence type="ECO:0000313" key="1">
    <source>
        <dbReference type="EMBL" id="KAF2423386.1"/>
    </source>
</evidence>
<organism evidence="1 2">
    <name type="scientific">Tothia fuscella</name>
    <dbReference type="NCBI Taxonomy" id="1048955"/>
    <lineage>
        <taxon>Eukaryota</taxon>
        <taxon>Fungi</taxon>
        <taxon>Dikarya</taxon>
        <taxon>Ascomycota</taxon>
        <taxon>Pezizomycotina</taxon>
        <taxon>Dothideomycetes</taxon>
        <taxon>Pleosporomycetidae</taxon>
        <taxon>Venturiales</taxon>
        <taxon>Cylindrosympodiaceae</taxon>
        <taxon>Tothia</taxon>
    </lineage>
</organism>
<comment type="caution">
    <text evidence="1">The sequence shown here is derived from an EMBL/GenBank/DDBJ whole genome shotgun (WGS) entry which is preliminary data.</text>
</comment>
<dbReference type="Proteomes" id="UP000800235">
    <property type="component" value="Unassembled WGS sequence"/>
</dbReference>
<protein>
    <submittedName>
        <fullName evidence="1">Uncharacterized protein</fullName>
    </submittedName>
</protein>
<evidence type="ECO:0000313" key="2">
    <source>
        <dbReference type="Proteomes" id="UP000800235"/>
    </source>
</evidence>
<dbReference type="AlphaFoldDB" id="A0A9P4TUE5"/>
<sequence>MLSIQDQHFQYRNTQYRFMNECAEQNPLKKSSPRATMGLWNGNLQNSVGDVIFDRYYNFRCDNPFVPATSRACHPIRQYQGNLDLVLRIRSLKMRIFNLPMLLYFVLVHGRMMDLVSLSWNLLVTIAFEVLPQRVPSLVWYRWRCNGNALLSPHFSWRCHQERLASLS</sequence>
<proteinExistence type="predicted"/>
<name>A0A9P4TUE5_9PEZI</name>